<proteinExistence type="predicted"/>
<feature type="compositionally biased region" description="Low complexity" evidence="1">
    <location>
        <begin position="66"/>
        <end position="75"/>
    </location>
</feature>
<accession>A0ABN9T1Z0</accession>
<organism evidence="2 3">
    <name type="scientific">Prorocentrum cordatum</name>
    <dbReference type="NCBI Taxonomy" id="2364126"/>
    <lineage>
        <taxon>Eukaryota</taxon>
        <taxon>Sar</taxon>
        <taxon>Alveolata</taxon>
        <taxon>Dinophyceae</taxon>
        <taxon>Prorocentrales</taxon>
        <taxon>Prorocentraceae</taxon>
        <taxon>Prorocentrum</taxon>
    </lineage>
</organism>
<name>A0ABN9T1Z0_9DINO</name>
<feature type="compositionally biased region" description="Basic residues" evidence="1">
    <location>
        <begin position="223"/>
        <end position="232"/>
    </location>
</feature>
<protein>
    <submittedName>
        <fullName evidence="2">Uncharacterized protein</fullName>
    </submittedName>
</protein>
<gene>
    <name evidence="2" type="ORF">PCOR1329_LOCUS34768</name>
</gene>
<dbReference type="Proteomes" id="UP001189429">
    <property type="component" value="Unassembled WGS sequence"/>
</dbReference>
<reference evidence="2" key="1">
    <citation type="submission" date="2023-10" db="EMBL/GenBank/DDBJ databases">
        <authorList>
            <person name="Chen Y."/>
            <person name="Shah S."/>
            <person name="Dougan E. K."/>
            <person name="Thang M."/>
            <person name="Chan C."/>
        </authorList>
    </citation>
    <scope>NUCLEOTIDE SEQUENCE [LARGE SCALE GENOMIC DNA]</scope>
</reference>
<sequence>MLQLRTTPRECGLLWRAAASPHRRVRFWHAAGGAGSGPHSARWGGRSGREGRRRTMGRQENRRALRSLATARTRAGQASRVQLAGGSGASGERRRRRRRRRRRQRGKQEEDLLLGGSRPDALGAARGEPPGGPPGGEGPAHTAPPRGVGRLPPPPTGGANSRENRPAARPALPTCPPGSQARLRDEERERCWCACGCIALFARLGGGGMVWLGVTASQGGQRRGGHTARGPRRSGGQLGPGTAGGRRRGWPCRARCWPPRCGPRGPRRWS</sequence>
<keyword evidence="3" id="KW-1185">Reference proteome</keyword>
<evidence type="ECO:0000256" key="1">
    <source>
        <dbReference type="SAM" id="MobiDB-lite"/>
    </source>
</evidence>
<feature type="region of interest" description="Disordered" evidence="1">
    <location>
        <begin position="218"/>
        <end position="248"/>
    </location>
</feature>
<dbReference type="EMBL" id="CAUYUJ010014259">
    <property type="protein sequence ID" value="CAK0838957.1"/>
    <property type="molecule type" value="Genomic_DNA"/>
</dbReference>
<feature type="region of interest" description="Disordered" evidence="1">
    <location>
        <begin position="30"/>
        <end position="180"/>
    </location>
</feature>
<comment type="caution">
    <text evidence="2">The sequence shown here is derived from an EMBL/GenBank/DDBJ whole genome shotgun (WGS) entry which is preliminary data.</text>
</comment>
<evidence type="ECO:0000313" key="3">
    <source>
        <dbReference type="Proteomes" id="UP001189429"/>
    </source>
</evidence>
<feature type="compositionally biased region" description="Basic residues" evidence="1">
    <location>
        <begin position="93"/>
        <end position="105"/>
    </location>
</feature>
<feature type="compositionally biased region" description="Low complexity" evidence="1">
    <location>
        <begin position="139"/>
        <end position="150"/>
    </location>
</feature>
<evidence type="ECO:0000313" key="2">
    <source>
        <dbReference type="EMBL" id="CAK0838957.1"/>
    </source>
</evidence>